<dbReference type="GO" id="GO:0000977">
    <property type="term" value="F:RNA polymerase II transcription regulatory region sequence-specific DNA binding"/>
    <property type="evidence" value="ECO:0007669"/>
    <property type="project" value="TreeGrafter"/>
</dbReference>
<dbReference type="EnsemblPlants" id="AUR62000440-RA">
    <property type="protein sequence ID" value="AUR62000440-RA:cds"/>
    <property type="gene ID" value="AUR62000440"/>
</dbReference>
<dbReference type="InterPro" id="IPR013083">
    <property type="entry name" value="Znf_RING/FYVE/PHD"/>
</dbReference>
<dbReference type="GO" id="GO:0008270">
    <property type="term" value="F:zinc ion binding"/>
    <property type="evidence" value="ECO:0007669"/>
    <property type="project" value="UniProtKB-KW"/>
</dbReference>
<dbReference type="InterPro" id="IPR011011">
    <property type="entry name" value="Znf_FYVE_PHD"/>
</dbReference>
<dbReference type="PANTHER" id="PTHR47025">
    <property type="entry name" value="AUTOIMMUNE REGULATOR"/>
    <property type="match status" value="1"/>
</dbReference>
<dbReference type="PROSITE" id="PS50016">
    <property type="entry name" value="ZF_PHD_2"/>
    <property type="match status" value="1"/>
</dbReference>
<dbReference type="GO" id="GO:0045944">
    <property type="term" value="P:positive regulation of transcription by RNA polymerase II"/>
    <property type="evidence" value="ECO:0007669"/>
    <property type="project" value="TreeGrafter"/>
</dbReference>
<sequence length="669" mass="74199">MGEERLYVLGLPAYEHVENRKSTRNTELKRKFSVSPIAREPSNDHMDDICSGVSDLIGVHNENASNCMEANNICNTDDLSGCDNKVNSGEITSESSANSCTDGGVCTSEITREISEHASITGSLKIRFKIHKKSEECRSNTSASEAQVFLNGTHDGISSTNLTLADKHNVDEQRDIERGALPTECVGKSANQDTTSCITGSKRKREALPTERVGKRANQATTSHVTGSKSKREGGGGKRNDSLHKVLFMPIGLADGAYLSYRVKGLIMLKGYKQGNGILCSHCSSVISPSQFEAHAGMAIRKKPYQHIYDANGITLHDLAVSLAEGLDQTNWKNNDDSRLIRADNSEVDYVDPSSKPKKPSVIRLQRTVKKSEIDYSSNCALCSKHDYSVNIFDDRTVIICDQCEKEYHVGCLRGDGRCDLKEIPKDKWFCCHDCDRISVALSECVARGSQVILSSETSKINRKVVNKHSHEGADNEVRWRLLGGKSCPPEHQPLLSKAVYLIRDCFSPITTPNGRDLITLMVHGRNIPGQDFGGMYCVFLTVKATVVSVGLLRILGNEIAELPIVATRKKCQGKGYFLALYSRIEELLCSLKVKKLVLPAADHAKHMWINRLGFSDMSKENLSVCTKMYQLTQFNGTVMLEKQLEQQIDYLEPFSDARSHYNLQLEHV</sequence>
<dbReference type="InterPro" id="IPR019787">
    <property type="entry name" value="Znf_PHD-finger"/>
</dbReference>
<evidence type="ECO:0000256" key="2">
    <source>
        <dbReference type="ARBA" id="ARBA00022723"/>
    </source>
</evidence>
<evidence type="ECO:0000256" key="6">
    <source>
        <dbReference type="PROSITE-ProRule" id="PRU00146"/>
    </source>
</evidence>
<evidence type="ECO:0000259" key="8">
    <source>
        <dbReference type="PROSITE" id="PS50016"/>
    </source>
</evidence>
<dbReference type="InterPro" id="IPR032308">
    <property type="entry name" value="TDBD"/>
</dbReference>
<dbReference type="Pfam" id="PF23209">
    <property type="entry name" value="IDM1_C"/>
    <property type="match status" value="1"/>
</dbReference>
<dbReference type="Gene3D" id="3.40.630.30">
    <property type="match status" value="1"/>
</dbReference>
<gene>
    <name evidence="9" type="primary">LOC110736540</name>
</gene>
<dbReference type="PANTHER" id="PTHR47025:SF7">
    <property type="entry name" value="ACYL-COA N-ACYLTRANSFERASE WITH RING_FYVE_PHD-TYPE ZINC FINGER DOMAIN-CONTAINING PROTEIN"/>
    <property type="match status" value="1"/>
</dbReference>
<dbReference type="RefSeq" id="XP_021772465.1">
    <property type="nucleotide sequence ID" value="XM_021916773.1"/>
</dbReference>
<keyword evidence="4" id="KW-0862">Zinc</keyword>
<dbReference type="GO" id="GO:0003682">
    <property type="term" value="F:chromatin binding"/>
    <property type="evidence" value="ECO:0007669"/>
    <property type="project" value="TreeGrafter"/>
</dbReference>
<dbReference type="InterPro" id="IPR056511">
    <property type="entry name" value="IDM1_C"/>
</dbReference>
<proteinExistence type="predicted"/>
<keyword evidence="10" id="KW-1185">Reference proteome</keyword>
<keyword evidence="5" id="KW-0539">Nucleus</keyword>
<dbReference type="OrthoDB" id="1903104at2759"/>
<evidence type="ECO:0000256" key="3">
    <source>
        <dbReference type="ARBA" id="ARBA00022771"/>
    </source>
</evidence>
<dbReference type="Pfam" id="PF16135">
    <property type="entry name" value="TDBD"/>
    <property type="match status" value="1"/>
</dbReference>
<dbReference type="AlphaFoldDB" id="A0A803KN34"/>
<dbReference type="InterPro" id="IPR001965">
    <property type="entry name" value="Znf_PHD"/>
</dbReference>
<accession>A0A803KN34</accession>
<dbReference type="SMART" id="SM00249">
    <property type="entry name" value="PHD"/>
    <property type="match status" value="1"/>
</dbReference>
<evidence type="ECO:0000313" key="9">
    <source>
        <dbReference type="EnsemblPlants" id="AUR62000440-RA:cds"/>
    </source>
</evidence>
<dbReference type="InterPro" id="IPR016181">
    <property type="entry name" value="Acyl_CoA_acyltransferase"/>
</dbReference>
<feature type="domain" description="PHD-type" evidence="8">
    <location>
        <begin position="377"/>
        <end position="438"/>
    </location>
</feature>
<dbReference type="Proteomes" id="UP000596660">
    <property type="component" value="Unplaced"/>
</dbReference>
<dbReference type="PROSITE" id="PS01359">
    <property type="entry name" value="ZF_PHD_1"/>
    <property type="match status" value="1"/>
</dbReference>
<dbReference type="KEGG" id="cqi:110736540"/>
<dbReference type="GO" id="GO:0005634">
    <property type="term" value="C:nucleus"/>
    <property type="evidence" value="ECO:0007669"/>
    <property type="project" value="UniProtKB-SubCell"/>
</dbReference>
<organism evidence="9 10">
    <name type="scientific">Chenopodium quinoa</name>
    <name type="common">Quinoa</name>
    <dbReference type="NCBI Taxonomy" id="63459"/>
    <lineage>
        <taxon>Eukaryota</taxon>
        <taxon>Viridiplantae</taxon>
        <taxon>Streptophyta</taxon>
        <taxon>Embryophyta</taxon>
        <taxon>Tracheophyta</taxon>
        <taxon>Spermatophyta</taxon>
        <taxon>Magnoliopsida</taxon>
        <taxon>eudicotyledons</taxon>
        <taxon>Gunneridae</taxon>
        <taxon>Pentapetalae</taxon>
        <taxon>Caryophyllales</taxon>
        <taxon>Chenopodiaceae</taxon>
        <taxon>Chenopodioideae</taxon>
        <taxon>Atripliceae</taxon>
        <taxon>Chenopodium</taxon>
    </lineage>
</organism>
<dbReference type="SUPFAM" id="SSF55729">
    <property type="entry name" value="Acyl-CoA N-acyltransferases (Nat)"/>
    <property type="match status" value="1"/>
</dbReference>
<dbReference type="SMR" id="A0A803KN34"/>
<evidence type="ECO:0000256" key="7">
    <source>
        <dbReference type="SAM" id="MobiDB-lite"/>
    </source>
</evidence>
<evidence type="ECO:0000256" key="5">
    <source>
        <dbReference type="ARBA" id="ARBA00023242"/>
    </source>
</evidence>
<dbReference type="GeneID" id="110736540"/>
<evidence type="ECO:0000313" key="10">
    <source>
        <dbReference type="Proteomes" id="UP000596660"/>
    </source>
</evidence>
<dbReference type="Gene3D" id="3.30.40.10">
    <property type="entry name" value="Zinc/RING finger domain, C3HC4 (zinc finger)"/>
    <property type="match status" value="1"/>
</dbReference>
<evidence type="ECO:0000256" key="1">
    <source>
        <dbReference type="ARBA" id="ARBA00004123"/>
    </source>
</evidence>
<dbReference type="InterPro" id="IPR019786">
    <property type="entry name" value="Zinc_finger_PHD-type_CS"/>
</dbReference>
<comment type="subcellular location">
    <subcellularLocation>
        <location evidence="1">Nucleus</location>
    </subcellularLocation>
</comment>
<keyword evidence="3 6" id="KW-0863">Zinc-finger</keyword>
<dbReference type="Gramene" id="AUR62000440-RA">
    <property type="protein sequence ID" value="AUR62000440-RA:cds"/>
    <property type="gene ID" value="AUR62000440"/>
</dbReference>
<feature type="region of interest" description="Disordered" evidence="7">
    <location>
        <begin position="190"/>
        <end position="241"/>
    </location>
</feature>
<evidence type="ECO:0000256" key="4">
    <source>
        <dbReference type="ARBA" id="ARBA00022833"/>
    </source>
</evidence>
<reference evidence="9" key="2">
    <citation type="submission" date="2021-03" db="UniProtKB">
        <authorList>
            <consortium name="EnsemblPlants"/>
        </authorList>
    </citation>
    <scope>IDENTIFICATION</scope>
</reference>
<keyword evidence="2" id="KW-0479">Metal-binding</keyword>
<dbReference type="SUPFAM" id="SSF57903">
    <property type="entry name" value="FYVE/PHD zinc finger"/>
    <property type="match status" value="1"/>
</dbReference>
<name>A0A803KN34_CHEQI</name>
<feature type="compositionally biased region" description="Polar residues" evidence="7">
    <location>
        <begin position="190"/>
        <end position="199"/>
    </location>
</feature>
<protein>
    <recommendedName>
        <fullName evidence="8">PHD-type domain-containing protein</fullName>
    </recommendedName>
</protein>
<reference evidence="9" key="1">
    <citation type="journal article" date="2017" name="Nature">
        <title>The genome of Chenopodium quinoa.</title>
        <authorList>
            <person name="Jarvis D.E."/>
            <person name="Ho Y.S."/>
            <person name="Lightfoot D.J."/>
            <person name="Schmoeckel S.M."/>
            <person name="Li B."/>
            <person name="Borm T.J.A."/>
            <person name="Ohyanagi H."/>
            <person name="Mineta K."/>
            <person name="Michell C.T."/>
            <person name="Saber N."/>
            <person name="Kharbatia N.M."/>
            <person name="Rupper R.R."/>
            <person name="Sharp A.R."/>
            <person name="Dally N."/>
            <person name="Boughton B.A."/>
            <person name="Woo Y.H."/>
            <person name="Gao G."/>
            <person name="Schijlen E.G.W.M."/>
            <person name="Guo X."/>
            <person name="Momin A.A."/>
            <person name="Negrao S."/>
            <person name="Al-Babili S."/>
            <person name="Gehring C."/>
            <person name="Roessner U."/>
            <person name="Jung C."/>
            <person name="Murphy K."/>
            <person name="Arold S.T."/>
            <person name="Gojobori T."/>
            <person name="van der Linden C.G."/>
            <person name="van Loo E.N."/>
            <person name="Jellen E.N."/>
            <person name="Maughan P.J."/>
            <person name="Tester M."/>
        </authorList>
    </citation>
    <scope>NUCLEOTIDE SEQUENCE [LARGE SCALE GENOMIC DNA]</scope>
    <source>
        <strain evidence="9">cv. PI 614886</strain>
    </source>
</reference>
<dbReference type="GO" id="GO:0042393">
    <property type="term" value="F:histone binding"/>
    <property type="evidence" value="ECO:0007669"/>
    <property type="project" value="TreeGrafter"/>
</dbReference>
<feature type="compositionally biased region" description="Basic and acidic residues" evidence="7">
    <location>
        <begin position="230"/>
        <end position="241"/>
    </location>
</feature>